<feature type="transmembrane region" description="Helical" evidence="1">
    <location>
        <begin position="12"/>
        <end position="32"/>
    </location>
</feature>
<evidence type="ECO:0008006" key="3">
    <source>
        <dbReference type="Google" id="ProtNLM"/>
    </source>
</evidence>
<dbReference type="GO" id="GO:0051537">
    <property type="term" value="F:2 iron, 2 sulfur cluster binding"/>
    <property type="evidence" value="ECO:0007669"/>
    <property type="project" value="InterPro"/>
</dbReference>
<dbReference type="EMBL" id="DRTD01000315">
    <property type="protein sequence ID" value="HHE54961.1"/>
    <property type="molecule type" value="Genomic_DNA"/>
</dbReference>
<dbReference type="InterPro" id="IPR036922">
    <property type="entry name" value="Rieske_2Fe-2S_sf"/>
</dbReference>
<name>A0A7V5H331_CALAY</name>
<evidence type="ECO:0000256" key="1">
    <source>
        <dbReference type="SAM" id="Phobius"/>
    </source>
</evidence>
<sequence>MNGKEFKTSRRKALQIISSAIVGLVTFITARFTKSLLPARRRLKIEIRSDQIQVEHEIVVLRIGQKIDVLSRTCPHLGCKMKLDQTGQRFI</sequence>
<keyword evidence="1" id="KW-1133">Transmembrane helix</keyword>
<feature type="non-terminal residue" evidence="2">
    <location>
        <position position="91"/>
    </location>
</feature>
<gene>
    <name evidence="2" type="ORF">ENL21_04210</name>
</gene>
<evidence type="ECO:0000313" key="2">
    <source>
        <dbReference type="EMBL" id="HHE54961.1"/>
    </source>
</evidence>
<keyword evidence="1" id="KW-0812">Transmembrane</keyword>
<dbReference type="Proteomes" id="UP000886111">
    <property type="component" value="Unassembled WGS sequence"/>
</dbReference>
<keyword evidence="1" id="KW-0472">Membrane</keyword>
<accession>A0A7V5H331</accession>
<protein>
    <recommendedName>
        <fullName evidence="3">Rieske domain-containing protein</fullName>
    </recommendedName>
</protein>
<proteinExistence type="predicted"/>
<dbReference type="SUPFAM" id="SSF50022">
    <property type="entry name" value="ISP domain"/>
    <property type="match status" value="1"/>
</dbReference>
<comment type="caution">
    <text evidence="2">The sequence shown here is derived from an EMBL/GenBank/DDBJ whole genome shotgun (WGS) entry which is preliminary data.</text>
</comment>
<reference evidence="2" key="1">
    <citation type="journal article" date="2020" name="mSystems">
        <title>Genome- and Community-Level Interaction Insights into Carbon Utilization and Element Cycling Functions of Hydrothermarchaeota in Hydrothermal Sediment.</title>
        <authorList>
            <person name="Zhou Z."/>
            <person name="Liu Y."/>
            <person name="Xu W."/>
            <person name="Pan J."/>
            <person name="Luo Z.H."/>
            <person name="Li M."/>
        </authorList>
    </citation>
    <scope>NUCLEOTIDE SEQUENCE [LARGE SCALE GENOMIC DNA]</scope>
    <source>
        <strain evidence="2">HyVt-76</strain>
    </source>
</reference>
<dbReference type="AlphaFoldDB" id="A0A7V5H331"/>
<organism evidence="2">
    <name type="scientific">Caldithrix abyssi</name>
    <dbReference type="NCBI Taxonomy" id="187145"/>
    <lineage>
        <taxon>Bacteria</taxon>
        <taxon>Pseudomonadati</taxon>
        <taxon>Calditrichota</taxon>
        <taxon>Calditrichia</taxon>
        <taxon>Calditrichales</taxon>
        <taxon>Calditrichaceae</taxon>
        <taxon>Caldithrix</taxon>
    </lineage>
</organism>